<protein>
    <recommendedName>
        <fullName evidence="3">Guanylate cyclase domain-containing protein</fullName>
    </recommendedName>
</protein>
<keyword evidence="2" id="KW-1185">Reference proteome</keyword>
<name>A0A2V3Y705_9FIRM</name>
<evidence type="ECO:0000313" key="2">
    <source>
        <dbReference type="Proteomes" id="UP000248057"/>
    </source>
</evidence>
<organism evidence="1 2">
    <name type="scientific">Hungatella effluvii</name>
    <dbReference type="NCBI Taxonomy" id="1096246"/>
    <lineage>
        <taxon>Bacteria</taxon>
        <taxon>Bacillati</taxon>
        <taxon>Bacillota</taxon>
        <taxon>Clostridia</taxon>
        <taxon>Lachnospirales</taxon>
        <taxon>Lachnospiraceae</taxon>
        <taxon>Hungatella</taxon>
    </lineage>
</organism>
<dbReference type="GeneID" id="86061161"/>
<dbReference type="AlphaFoldDB" id="A0A2V3Y705"/>
<comment type="caution">
    <text evidence="1">The sequence shown here is derived from an EMBL/GenBank/DDBJ whole genome shotgun (WGS) entry which is preliminary data.</text>
</comment>
<gene>
    <name evidence="1" type="ORF">DFR60_104137</name>
</gene>
<evidence type="ECO:0000313" key="1">
    <source>
        <dbReference type="EMBL" id="PXX54312.1"/>
    </source>
</evidence>
<proteinExistence type="predicted"/>
<dbReference type="Proteomes" id="UP000248057">
    <property type="component" value="Unassembled WGS sequence"/>
</dbReference>
<dbReference type="RefSeq" id="WP_110322650.1">
    <property type="nucleotide sequence ID" value="NZ_QJKD01000004.1"/>
</dbReference>
<reference evidence="1 2" key="1">
    <citation type="submission" date="2018-05" db="EMBL/GenBank/DDBJ databases">
        <title>Genomic Encyclopedia of Type Strains, Phase IV (KMG-IV): sequencing the most valuable type-strain genomes for metagenomic binning, comparative biology and taxonomic classification.</title>
        <authorList>
            <person name="Goeker M."/>
        </authorList>
    </citation>
    <scope>NUCLEOTIDE SEQUENCE [LARGE SCALE GENOMIC DNA]</scope>
    <source>
        <strain evidence="1 2">DSM 24995</strain>
    </source>
</reference>
<sequence length="363" mass="42543">MQKDNKQVEPIKEYYIAYFDLLGYKNFFEKNPERVGAFLNTIYEAIQNTKSYIQDIDASPIIRGLGEISIQVKIFSDNILLCLERSVEQIEYLRFLAFVSIVADIQRNFILQYDLFLRGGITIGSLSFNEDFIFGQGLIDAVALEETAIYPRIIIGQPVLDYILQTHFIKSEDLKKACEIENRAHAGEHISDEELKFCNDIIPAVNMEKFYLQWRDHLILRTSDEAVVLNYLYCIDVNTMIPQTAKEQILEYVKKISPSDYQRFSNLNPNQKLRLEQHKKHIIHKINEYGKYDDLEISACKEAHYRERILKKYLWALSFHNYVCTIYHFPECMIKSGSTCDIRFMKMTAKVFDDDALHSNEIF</sequence>
<evidence type="ECO:0008006" key="3">
    <source>
        <dbReference type="Google" id="ProtNLM"/>
    </source>
</evidence>
<accession>A0A2V3Y705</accession>
<dbReference type="EMBL" id="QJKD01000004">
    <property type="protein sequence ID" value="PXX54312.1"/>
    <property type="molecule type" value="Genomic_DNA"/>
</dbReference>